<comment type="caution">
    <text evidence="9">The sequence shown here is derived from an EMBL/GenBank/DDBJ whole genome shotgun (WGS) entry which is preliminary data.</text>
</comment>
<keyword evidence="7" id="KW-0694">RNA-binding</keyword>
<keyword evidence="6" id="KW-0460">Magnesium</keyword>
<accession>A0ABP9LSH6</accession>
<evidence type="ECO:0000256" key="7">
    <source>
        <dbReference type="ARBA" id="ARBA00022884"/>
    </source>
</evidence>
<dbReference type="PANTHER" id="PTHR30001:SF1">
    <property type="entry name" value="RIBONUCLEASE E_G-LIKE PROTEIN, CHLOROPLASTIC"/>
    <property type="match status" value="1"/>
</dbReference>
<evidence type="ECO:0000256" key="2">
    <source>
        <dbReference type="ARBA" id="ARBA00022722"/>
    </source>
</evidence>
<dbReference type="PANTHER" id="PTHR30001">
    <property type="entry name" value="RIBONUCLEASE"/>
    <property type="match status" value="1"/>
</dbReference>
<keyword evidence="4" id="KW-0255">Endonuclease</keyword>
<keyword evidence="5" id="KW-0378">Hydrolase</keyword>
<dbReference type="EMBL" id="BAABHW010000009">
    <property type="protein sequence ID" value="GAA5082056.1"/>
    <property type="molecule type" value="Genomic_DNA"/>
</dbReference>
<dbReference type="Pfam" id="PF10150">
    <property type="entry name" value="RNase_E_G"/>
    <property type="match status" value="2"/>
</dbReference>
<dbReference type="InterPro" id="IPR019307">
    <property type="entry name" value="RNA-bd_AU-1/RNase_E/G"/>
</dbReference>
<gene>
    <name evidence="9" type="ORF">GCM10023209_37290</name>
</gene>
<comment type="cofactor">
    <cofactor evidence="1">
        <name>Mg(2+)</name>
        <dbReference type="ChEBI" id="CHEBI:18420"/>
    </cofactor>
</comment>
<feature type="domain" description="RNA-binding protein AU-1/Ribonuclease E/G" evidence="8">
    <location>
        <begin position="105"/>
        <end position="207"/>
    </location>
</feature>
<evidence type="ECO:0000313" key="10">
    <source>
        <dbReference type="Proteomes" id="UP001499910"/>
    </source>
</evidence>
<protein>
    <submittedName>
        <fullName evidence="9">Ribonuclease E/G</fullName>
    </submittedName>
</protein>
<evidence type="ECO:0000259" key="8">
    <source>
        <dbReference type="Pfam" id="PF10150"/>
    </source>
</evidence>
<dbReference type="Proteomes" id="UP001499910">
    <property type="component" value="Unassembled WGS sequence"/>
</dbReference>
<evidence type="ECO:0000313" key="9">
    <source>
        <dbReference type="EMBL" id="GAA5082056.1"/>
    </source>
</evidence>
<organism evidence="9 10">
    <name type="scientific">[Roseibacterium] beibuensis</name>
    <dbReference type="NCBI Taxonomy" id="1193142"/>
    <lineage>
        <taxon>Bacteria</taxon>
        <taxon>Pseudomonadati</taxon>
        <taxon>Pseudomonadota</taxon>
        <taxon>Alphaproteobacteria</taxon>
        <taxon>Rhodobacterales</taxon>
        <taxon>Roseobacteraceae</taxon>
        <taxon>Roseicyclus</taxon>
    </lineage>
</organism>
<evidence type="ECO:0000256" key="3">
    <source>
        <dbReference type="ARBA" id="ARBA00022723"/>
    </source>
</evidence>
<name>A0ABP9LSH6_9RHOB</name>
<evidence type="ECO:0000256" key="1">
    <source>
        <dbReference type="ARBA" id="ARBA00001946"/>
    </source>
</evidence>
<reference evidence="10" key="1">
    <citation type="journal article" date="2019" name="Int. J. Syst. Evol. Microbiol.">
        <title>The Global Catalogue of Microorganisms (GCM) 10K type strain sequencing project: providing services to taxonomists for standard genome sequencing and annotation.</title>
        <authorList>
            <consortium name="The Broad Institute Genomics Platform"/>
            <consortium name="The Broad Institute Genome Sequencing Center for Infectious Disease"/>
            <person name="Wu L."/>
            <person name="Ma J."/>
        </authorList>
    </citation>
    <scope>NUCLEOTIDE SEQUENCE [LARGE SCALE GENOMIC DNA]</scope>
    <source>
        <strain evidence="10">JCM 18015</strain>
    </source>
</reference>
<feature type="domain" description="RNA-binding protein AU-1/Ribonuclease E/G" evidence="8">
    <location>
        <begin position="216"/>
        <end position="338"/>
    </location>
</feature>
<keyword evidence="3" id="KW-0479">Metal-binding</keyword>
<sequence>MKGRVVLLDQVSGRKAAALMVDGQLADLLIDAPETAGPQPGAIYRAVADRPLKGQGGLTLTLGDGDKGYLRAAKGIAPGTSLLVQVSGVAEPGKAAPVTPKLLFKSRYAIVTPGAPGLNISRRIKDEAERDRLLEIAHAAMEGAPEGHGLILRSAAEEVADDVLAEDIRAMRDLAAAVSADADGPAELLVDAPDAHLLAWRDWAEPTPDEVEDSPGCFEASGALDAIEAALSPRLRLTGEAFAYVEPTRALVAIDVNTGGDTSLSAGLKANLALARSLPGALRLKGLGGQVVLDLAPMPKKERRAFEDALRRAFRQDGAEVVLAGWTPLGNFEVQKKRDRFPLAQVWPGAHS</sequence>
<evidence type="ECO:0000256" key="5">
    <source>
        <dbReference type="ARBA" id="ARBA00022801"/>
    </source>
</evidence>
<keyword evidence="2" id="KW-0540">Nuclease</keyword>
<proteinExistence type="predicted"/>
<keyword evidence="10" id="KW-1185">Reference proteome</keyword>
<dbReference type="RefSeq" id="WP_259555173.1">
    <property type="nucleotide sequence ID" value="NZ_BAABHW010000009.1"/>
</dbReference>
<evidence type="ECO:0000256" key="6">
    <source>
        <dbReference type="ARBA" id="ARBA00022842"/>
    </source>
</evidence>
<dbReference type="InterPro" id="IPR004659">
    <property type="entry name" value="RNase_E/G"/>
</dbReference>
<evidence type="ECO:0000256" key="4">
    <source>
        <dbReference type="ARBA" id="ARBA00022759"/>
    </source>
</evidence>